<dbReference type="AlphaFoldDB" id="A0A6C0LTJ5"/>
<evidence type="ECO:0000313" key="3">
    <source>
        <dbReference type="EMBL" id="QHU33710.1"/>
    </source>
</evidence>
<accession>A0A6C0LTJ5</accession>
<feature type="region of interest" description="Disordered" evidence="1">
    <location>
        <begin position="162"/>
        <end position="195"/>
    </location>
</feature>
<proteinExistence type="predicted"/>
<keyword evidence="2" id="KW-0472">Membrane</keyword>
<organism evidence="3">
    <name type="scientific">viral metagenome</name>
    <dbReference type="NCBI Taxonomy" id="1070528"/>
    <lineage>
        <taxon>unclassified sequences</taxon>
        <taxon>metagenomes</taxon>
        <taxon>organismal metagenomes</taxon>
    </lineage>
</organism>
<evidence type="ECO:0000256" key="1">
    <source>
        <dbReference type="SAM" id="MobiDB-lite"/>
    </source>
</evidence>
<keyword evidence="2" id="KW-1133">Transmembrane helix</keyword>
<protein>
    <submittedName>
        <fullName evidence="3">Uncharacterized protein</fullName>
    </submittedName>
</protein>
<name>A0A6C0LTJ5_9ZZZZ</name>
<reference evidence="3" key="1">
    <citation type="journal article" date="2020" name="Nature">
        <title>Giant virus diversity and host interactions through global metagenomics.</title>
        <authorList>
            <person name="Schulz F."/>
            <person name="Roux S."/>
            <person name="Paez-Espino D."/>
            <person name="Jungbluth S."/>
            <person name="Walsh D.A."/>
            <person name="Denef V.J."/>
            <person name="McMahon K.D."/>
            <person name="Konstantinidis K.T."/>
            <person name="Eloe-Fadrosh E.A."/>
            <person name="Kyrpides N.C."/>
            <person name="Woyke T."/>
        </authorList>
    </citation>
    <scope>NUCLEOTIDE SEQUENCE</scope>
    <source>
        <strain evidence="3">GVMAG-S-1016704-121</strain>
    </source>
</reference>
<dbReference type="EMBL" id="MN740560">
    <property type="protein sequence ID" value="QHU33710.1"/>
    <property type="molecule type" value="Genomic_DNA"/>
</dbReference>
<keyword evidence="2" id="KW-0812">Transmembrane</keyword>
<evidence type="ECO:0000256" key="2">
    <source>
        <dbReference type="SAM" id="Phobius"/>
    </source>
</evidence>
<feature type="compositionally biased region" description="Polar residues" evidence="1">
    <location>
        <begin position="186"/>
        <end position="195"/>
    </location>
</feature>
<sequence length="274" mass="30526">MEKRRLLIAILALVVINIISITMKNYTVAIVFSSLCIAYVLLSMLTSTVMNRRQRARFNPLGDAAAKLHPNPGDTSRIEPRYRAPNVTADDQDTQPSMAAVDTSLFPRYRAPNVTPNDQDAQPSMAAVDTSLFPRYRAPNVTPNDQDARPSMATVDTSLFPRYRAPNVTPDDQDTQPTMRPIRPSIISNLRPTSLDNNRWSTGSYDDVGEPGGWDPLRQGVSDLDKFMEAEKINGRSSFDTRLSLSDQVNSFFNKTRNYSPAHFAGDSSRPKDA</sequence>
<feature type="transmembrane region" description="Helical" evidence="2">
    <location>
        <begin position="30"/>
        <end position="50"/>
    </location>
</feature>